<name>A0A1U9VK10_9RALS</name>
<comment type="subcellular location">
    <subcellularLocation>
        <location evidence="1">Cell outer membrane</location>
    </subcellularLocation>
</comment>
<feature type="compositionally biased region" description="Basic and acidic residues" evidence="9">
    <location>
        <begin position="49"/>
        <end position="59"/>
    </location>
</feature>
<protein>
    <recommendedName>
        <fullName evidence="10">POTRA domain-containing protein</fullName>
    </recommendedName>
</protein>
<dbReference type="RefSeq" id="WP_157754840.1">
    <property type="nucleotide sequence ID" value="NZ_CP019911.1"/>
</dbReference>
<dbReference type="PANTHER" id="PTHR34597">
    <property type="entry name" value="SLR1661 PROTEIN"/>
    <property type="match status" value="1"/>
</dbReference>
<feature type="region of interest" description="Disordered" evidence="9">
    <location>
        <begin position="22"/>
        <end position="59"/>
    </location>
</feature>
<keyword evidence="8" id="KW-0998">Cell outer membrane</keyword>
<evidence type="ECO:0000256" key="9">
    <source>
        <dbReference type="SAM" id="MobiDB-lite"/>
    </source>
</evidence>
<evidence type="ECO:0000259" key="10">
    <source>
        <dbReference type="PROSITE" id="PS51779"/>
    </source>
</evidence>
<evidence type="ECO:0000256" key="4">
    <source>
        <dbReference type="ARBA" id="ARBA00022452"/>
    </source>
</evidence>
<evidence type="ECO:0000256" key="1">
    <source>
        <dbReference type="ARBA" id="ARBA00004442"/>
    </source>
</evidence>
<dbReference type="InterPro" id="IPR051544">
    <property type="entry name" value="TPS_OM_transporter"/>
</dbReference>
<keyword evidence="6" id="KW-0653">Protein transport</keyword>
<dbReference type="InterPro" id="IPR005565">
    <property type="entry name" value="Hemolysn_activator_HlyB_C"/>
</dbReference>
<keyword evidence="3" id="KW-0813">Transport</keyword>
<dbReference type="InterPro" id="IPR013686">
    <property type="entry name" value="Polypept-transport_assoc_ShlB"/>
</dbReference>
<evidence type="ECO:0000313" key="12">
    <source>
        <dbReference type="Proteomes" id="UP000189628"/>
    </source>
</evidence>
<dbReference type="GO" id="GO:0046819">
    <property type="term" value="P:protein secretion by the type V secretion system"/>
    <property type="evidence" value="ECO:0007669"/>
    <property type="project" value="TreeGrafter"/>
</dbReference>
<dbReference type="Proteomes" id="UP000189628">
    <property type="component" value="Chromosome"/>
</dbReference>
<dbReference type="GO" id="GO:0009279">
    <property type="term" value="C:cell outer membrane"/>
    <property type="evidence" value="ECO:0007669"/>
    <property type="project" value="UniProtKB-SubCell"/>
</dbReference>
<dbReference type="InterPro" id="IPR034746">
    <property type="entry name" value="POTRA"/>
</dbReference>
<sequence length="554" mass="58295">MSGDTGANPALWYGAGSAAQTAPNAGQILRELQPQPDLAPPKSASSLQTEDRPAATPADRDVSFAVKTIHISGNRAISTETLHALVADLEGATHTLNDMNAAAARITAYYREQGYPVTRAYLPTQEVADGKVTIAVVEGRIGAHRLNNRSRLSDVRAGAYLDMAKEDEVIRSAPIDRGLLILNDTPGVGTARATLQPGASVGTSDLVMELTPGAAYSGSIDLDNYGNRYVGEYRLGGTLNINSPLRIGDVLSLNALSSGNGLSYGRAAYQLPVGSDGLRLGTAYSYTVYKLGKEFKTLDAHGKASSASVFAVYPFIRSQQTNLNGTISLEQKNLSDSVDSTLTTTDKRVKLAAIGLQGTHLDGMAGGGLTSASLTATFGNLNIQSPSAVAIDAASAQTNGRYTRLAYNLGRLQRLSDSDSLSLSVSGQEASKNLDSSEKFSLGGATGVRAYPQGEGIGDKGYLATAELRHNFTETLQATLFYDIGSVRINHTPFGTTATNRRTLSGAGIGLNANVANFGIRASLAWRTHSEQPTSVPVSAMQTPTIWVQASTLF</sequence>
<gene>
    <name evidence="11" type="ORF">B0B51_11240</name>
</gene>
<dbReference type="Pfam" id="PF08479">
    <property type="entry name" value="POTRA_2"/>
    <property type="match status" value="1"/>
</dbReference>
<feature type="domain" description="POTRA" evidence="10">
    <location>
        <begin position="64"/>
        <end position="139"/>
    </location>
</feature>
<dbReference type="Pfam" id="PF03865">
    <property type="entry name" value="ShlB"/>
    <property type="match status" value="1"/>
</dbReference>
<dbReference type="PROSITE" id="PS51779">
    <property type="entry name" value="POTRA"/>
    <property type="match status" value="1"/>
</dbReference>
<dbReference type="PANTHER" id="PTHR34597:SF1">
    <property type="entry name" value="HEME_HEMOPEXIN TRANSPORTER PROTEIN HUXB"/>
    <property type="match status" value="1"/>
</dbReference>
<evidence type="ECO:0000256" key="8">
    <source>
        <dbReference type="ARBA" id="ARBA00023237"/>
    </source>
</evidence>
<evidence type="ECO:0000256" key="5">
    <source>
        <dbReference type="ARBA" id="ARBA00022692"/>
    </source>
</evidence>
<reference evidence="11 12" key="1">
    <citation type="submission" date="2017-02" db="EMBL/GenBank/DDBJ databases">
        <title>Blood Disease Bacterium A2-HR MARDI.</title>
        <authorList>
            <person name="Badrun R."/>
            <person name="Abu Bakar N."/>
            <person name="Laboh R."/>
        </authorList>
    </citation>
    <scope>NUCLEOTIDE SEQUENCE [LARGE SCALE GENOMIC DNA]</scope>
    <source>
        <strain evidence="11 12">A2-HR MARDI</strain>
    </source>
</reference>
<keyword evidence="5" id="KW-0812">Transmembrane</keyword>
<dbReference type="GO" id="GO:0008320">
    <property type="term" value="F:protein transmembrane transporter activity"/>
    <property type="evidence" value="ECO:0007669"/>
    <property type="project" value="TreeGrafter"/>
</dbReference>
<evidence type="ECO:0000256" key="2">
    <source>
        <dbReference type="ARBA" id="ARBA00009055"/>
    </source>
</evidence>
<accession>A0A1U9VK10</accession>
<dbReference type="EMBL" id="CP019911">
    <property type="protein sequence ID" value="AQW30477.1"/>
    <property type="molecule type" value="Genomic_DNA"/>
</dbReference>
<organism evidence="11 12">
    <name type="scientific">blood disease bacterium A2-HR MARDI</name>
    <dbReference type="NCBI Taxonomy" id="1944648"/>
    <lineage>
        <taxon>Bacteria</taxon>
        <taxon>Pseudomonadati</taxon>
        <taxon>Pseudomonadota</taxon>
        <taxon>Betaproteobacteria</taxon>
        <taxon>Burkholderiales</taxon>
        <taxon>Burkholderiaceae</taxon>
        <taxon>Ralstonia</taxon>
        <taxon>Ralstonia solanacearum species complex</taxon>
    </lineage>
</organism>
<evidence type="ECO:0000313" key="11">
    <source>
        <dbReference type="EMBL" id="AQW30477.1"/>
    </source>
</evidence>
<proteinExistence type="inferred from homology"/>
<keyword evidence="4" id="KW-1134">Transmembrane beta strand</keyword>
<dbReference type="Gene3D" id="2.40.160.50">
    <property type="entry name" value="membrane protein fhac: a member of the omp85/tpsb transporter family"/>
    <property type="match status" value="1"/>
</dbReference>
<evidence type="ECO:0000256" key="6">
    <source>
        <dbReference type="ARBA" id="ARBA00022927"/>
    </source>
</evidence>
<evidence type="ECO:0000256" key="7">
    <source>
        <dbReference type="ARBA" id="ARBA00023136"/>
    </source>
</evidence>
<dbReference type="GO" id="GO:0098046">
    <property type="term" value="C:type V protein secretion system complex"/>
    <property type="evidence" value="ECO:0007669"/>
    <property type="project" value="TreeGrafter"/>
</dbReference>
<keyword evidence="7" id="KW-0472">Membrane</keyword>
<comment type="similarity">
    <text evidence="2">Belongs to the TPS (TC 1.B.20) family.</text>
</comment>
<dbReference type="Gene3D" id="3.10.20.310">
    <property type="entry name" value="membrane protein fhac"/>
    <property type="match status" value="1"/>
</dbReference>
<evidence type="ECO:0000256" key="3">
    <source>
        <dbReference type="ARBA" id="ARBA00022448"/>
    </source>
</evidence>
<dbReference type="AlphaFoldDB" id="A0A1U9VK10"/>